<comment type="caution">
    <text evidence="2">The sequence shown here is derived from an EMBL/GenBank/DDBJ whole genome shotgun (WGS) entry which is preliminary data.</text>
</comment>
<dbReference type="EMBL" id="JYNV01000047">
    <property type="protein sequence ID" value="KZM27892.1"/>
    <property type="molecule type" value="Genomic_DNA"/>
</dbReference>
<organism evidence="2 3">
    <name type="scientific">Didymella rabiei</name>
    <name type="common">Chickpea ascochyta blight fungus</name>
    <name type="synonym">Mycosphaerella rabiei</name>
    <dbReference type="NCBI Taxonomy" id="5454"/>
    <lineage>
        <taxon>Eukaryota</taxon>
        <taxon>Fungi</taxon>
        <taxon>Dikarya</taxon>
        <taxon>Ascomycota</taxon>
        <taxon>Pezizomycotina</taxon>
        <taxon>Dothideomycetes</taxon>
        <taxon>Pleosporomycetidae</taxon>
        <taxon>Pleosporales</taxon>
        <taxon>Pleosporineae</taxon>
        <taxon>Didymellaceae</taxon>
        <taxon>Ascochyta</taxon>
    </lineage>
</organism>
<proteinExistence type="predicted"/>
<sequence>MASANSSSTSAPSPPRSSNRFGVLDPLDPKQPLRPLPGQTPSTDKAPPPKAPRNRYYDLDTDMSDYASKLEDLPLPKHTDVDMSEADDNKIGKRRIQAAPKLH</sequence>
<feature type="compositionally biased region" description="Low complexity" evidence="1">
    <location>
        <begin position="1"/>
        <end position="20"/>
    </location>
</feature>
<feature type="compositionally biased region" description="Basic and acidic residues" evidence="1">
    <location>
        <begin position="68"/>
        <end position="91"/>
    </location>
</feature>
<feature type="region of interest" description="Disordered" evidence="1">
    <location>
        <begin position="1"/>
        <end position="103"/>
    </location>
</feature>
<feature type="compositionally biased region" description="Basic residues" evidence="1">
    <location>
        <begin position="92"/>
        <end position="103"/>
    </location>
</feature>
<name>A0A163LLC0_DIDRA</name>
<reference evidence="2 3" key="1">
    <citation type="journal article" date="2016" name="Sci. Rep.">
        <title>Draft genome sequencing and secretome analysis of fungal phytopathogen Ascochyta rabiei provides insight into the necrotrophic effector repertoire.</title>
        <authorList>
            <person name="Verma S."/>
            <person name="Gazara R.K."/>
            <person name="Nizam S."/>
            <person name="Parween S."/>
            <person name="Chattopadhyay D."/>
            <person name="Verma P.K."/>
        </authorList>
    </citation>
    <scope>NUCLEOTIDE SEQUENCE [LARGE SCALE GENOMIC DNA]</scope>
    <source>
        <strain evidence="2 3">ArDII</strain>
    </source>
</reference>
<dbReference type="Proteomes" id="UP000076837">
    <property type="component" value="Unassembled WGS sequence"/>
</dbReference>
<gene>
    <name evidence="2" type="ORF">ST47_g965</name>
</gene>
<evidence type="ECO:0000313" key="3">
    <source>
        <dbReference type="Proteomes" id="UP000076837"/>
    </source>
</evidence>
<accession>A0A163LLC0</accession>
<dbReference type="AlphaFoldDB" id="A0A163LLC0"/>
<evidence type="ECO:0000256" key="1">
    <source>
        <dbReference type="SAM" id="MobiDB-lite"/>
    </source>
</evidence>
<protein>
    <submittedName>
        <fullName evidence="2">Uncharacterized protein</fullName>
    </submittedName>
</protein>
<evidence type="ECO:0000313" key="2">
    <source>
        <dbReference type="EMBL" id="KZM27892.1"/>
    </source>
</evidence>
<keyword evidence="3" id="KW-1185">Reference proteome</keyword>